<dbReference type="SUPFAM" id="SSF88946">
    <property type="entry name" value="Sigma2 domain of RNA polymerase sigma factors"/>
    <property type="match status" value="1"/>
</dbReference>
<dbReference type="InterPro" id="IPR014284">
    <property type="entry name" value="RNA_pol_sigma-70_dom"/>
</dbReference>
<dbReference type="InterPro" id="IPR007627">
    <property type="entry name" value="RNA_pol_sigma70_r2"/>
</dbReference>
<evidence type="ECO:0000313" key="10">
    <source>
        <dbReference type="Proteomes" id="UP000185812"/>
    </source>
</evidence>
<dbReference type="InterPro" id="IPR014327">
    <property type="entry name" value="RNA_pol_sigma70_bacteroid"/>
</dbReference>
<dbReference type="EMBL" id="FRAU01000004">
    <property type="protein sequence ID" value="SHK57286.1"/>
    <property type="molecule type" value="Genomic_DNA"/>
</dbReference>
<dbReference type="AlphaFoldDB" id="A0A1M6TK50"/>
<keyword evidence="2 6" id="KW-0805">Transcription regulation</keyword>
<evidence type="ECO:0000256" key="6">
    <source>
        <dbReference type="RuleBase" id="RU000716"/>
    </source>
</evidence>
<dbReference type="NCBIfam" id="TIGR02985">
    <property type="entry name" value="Sig70_bacteroi1"/>
    <property type="match status" value="1"/>
</dbReference>
<evidence type="ECO:0000259" key="7">
    <source>
        <dbReference type="Pfam" id="PF04542"/>
    </source>
</evidence>
<dbReference type="InterPro" id="IPR013249">
    <property type="entry name" value="RNA_pol_sigma70_r4_t2"/>
</dbReference>
<reference evidence="10" key="1">
    <citation type="submission" date="2016-11" db="EMBL/GenBank/DDBJ databases">
        <authorList>
            <person name="Varghese N."/>
            <person name="Submissions S."/>
        </authorList>
    </citation>
    <scope>NUCLEOTIDE SEQUENCE [LARGE SCALE GENOMIC DNA]</scope>
    <source>
        <strain evidence="10">DSM 22212</strain>
    </source>
</reference>
<dbReference type="RefSeq" id="WP_072715288.1">
    <property type="nucleotide sequence ID" value="NZ_FRAU01000004.1"/>
</dbReference>
<protein>
    <recommendedName>
        <fullName evidence="6">RNA polymerase sigma factor</fullName>
    </recommendedName>
</protein>
<organism evidence="9 10">
    <name type="scientific">Rhodothermus profundi</name>
    <dbReference type="NCBI Taxonomy" id="633813"/>
    <lineage>
        <taxon>Bacteria</taxon>
        <taxon>Pseudomonadati</taxon>
        <taxon>Rhodothermota</taxon>
        <taxon>Rhodothermia</taxon>
        <taxon>Rhodothermales</taxon>
        <taxon>Rhodothermaceae</taxon>
        <taxon>Rhodothermus</taxon>
    </lineage>
</organism>
<dbReference type="GO" id="GO:0016987">
    <property type="term" value="F:sigma factor activity"/>
    <property type="evidence" value="ECO:0007669"/>
    <property type="project" value="UniProtKB-KW"/>
</dbReference>
<dbReference type="GO" id="GO:0006352">
    <property type="term" value="P:DNA-templated transcription initiation"/>
    <property type="evidence" value="ECO:0007669"/>
    <property type="project" value="InterPro"/>
</dbReference>
<evidence type="ECO:0000259" key="8">
    <source>
        <dbReference type="Pfam" id="PF08281"/>
    </source>
</evidence>
<name>A0A1M6TK50_9BACT</name>
<dbReference type="Gene3D" id="1.10.10.10">
    <property type="entry name" value="Winged helix-like DNA-binding domain superfamily/Winged helix DNA-binding domain"/>
    <property type="match status" value="1"/>
</dbReference>
<dbReference type="Gene3D" id="1.10.1740.10">
    <property type="match status" value="1"/>
</dbReference>
<gene>
    <name evidence="9" type="ORF">SAMN04488087_1428</name>
</gene>
<keyword evidence="10" id="KW-1185">Reference proteome</keyword>
<comment type="similarity">
    <text evidence="1 6">Belongs to the sigma-70 factor family. ECF subfamily.</text>
</comment>
<dbReference type="CDD" id="cd06171">
    <property type="entry name" value="Sigma70_r4"/>
    <property type="match status" value="1"/>
</dbReference>
<dbReference type="InterPro" id="IPR000838">
    <property type="entry name" value="RNA_pol_sigma70_ECF_CS"/>
</dbReference>
<dbReference type="PANTHER" id="PTHR43133">
    <property type="entry name" value="RNA POLYMERASE ECF-TYPE SIGMA FACTO"/>
    <property type="match status" value="1"/>
</dbReference>
<evidence type="ECO:0000256" key="1">
    <source>
        <dbReference type="ARBA" id="ARBA00010641"/>
    </source>
</evidence>
<dbReference type="InterPro" id="IPR013325">
    <property type="entry name" value="RNA_pol_sigma_r2"/>
</dbReference>
<dbReference type="PANTHER" id="PTHR43133:SF46">
    <property type="entry name" value="RNA POLYMERASE SIGMA-70 FACTOR ECF SUBFAMILY"/>
    <property type="match status" value="1"/>
</dbReference>
<dbReference type="SUPFAM" id="SSF88659">
    <property type="entry name" value="Sigma3 and sigma4 domains of RNA polymerase sigma factors"/>
    <property type="match status" value="1"/>
</dbReference>
<evidence type="ECO:0000256" key="3">
    <source>
        <dbReference type="ARBA" id="ARBA00023082"/>
    </source>
</evidence>
<feature type="domain" description="RNA polymerase sigma factor 70 region 4 type 2" evidence="8">
    <location>
        <begin position="137"/>
        <end position="188"/>
    </location>
</feature>
<dbReference type="InterPro" id="IPR039425">
    <property type="entry name" value="RNA_pol_sigma-70-like"/>
</dbReference>
<dbReference type="OrthoDB" id="1524077at2"/>
<dbReference type="NCBIfam" id="TIGR02937">
    <property type="entry name" value="sigma70-ECF"/>
    <property type="match status" value="1"/>
</dbReference>
<keyword evidence="5 6" id="KW-0804">Transcription</keyword>
<dbReference type="Pfam" id="PF08281">
    <property type="entry name" value="Sigma70_r4_2"/>
    <property type="match status" value="1"/>
</dbReference>
<evidence type="ECO:0000313" key="9">
    <source>
        <dbReference type="EMBL" id="SHK57286.1"/>
    </source>
</evidence>
<evidence type="ECO:0000256" key="5">
    <source>
        <dbReference type="ARBA" id="ARBA00023163"/>
    </source>
</evidence>
<sequence>MTDATLGLLLLLARQGTVGVLDDAELARRIRAGDQQAFRLFFERYYAFLLHYLERMGVPSAVAEDLVQQAFLAVWERRAQIDPNRSLRAFLFRIGHNRALNHFRDTRRLSQQAELPELSDPAPGADRQTDAGFLQARLQEAIARLPERRRAVFELCFLQELTYREAAEVLGISPKTVENQMAQALRQLRAALSDFR</sequence>
<evidence type="ECO:0000256" key="4">
    <source>
        <dbReference type="ARBA" id="ARBA00023125"/>
    </source>
</evidence>
<keyword evidence="4 6" id="KW-0238">DNA-binding</keyword>
<dbReference type="PROSITE" id="PS01063">
    <property type="entry name" value="SIGMA70_ECF"/>
    <property type="match status" value="1"/>
</dbReference>
<dbReference type="STRING" id="633813.SAMN04488087_1428"/>
<dbReference type="GO" id="GO:0003677">
    <property type="term" value="F:DNA binding"/>
    <property type="evidence" value="ECO:0007669"/>
    <property type="project" value="UniProtKB-KW"/>
</dbReference>
<evidence type="ECO:0000256" key="2">
    <source>
        <dbReference type="ARBA" id="ARBA00023015"/>
    </source>
</evidence>
<dbReference type="Pfam" id="PF04542">
    <property type="entry name" value="Sigma70_r2"/>
    <property type="match status" value="1"/>
</dbReference>
<accession>A0A1M6TK50</accession>
<dbReference type="InterPro" id="IPR036388">
    <property type="entry name" value="WH-like_DNA-bd_sf"/>
</dbReference>
<dbReference type="InterPro" id="IPR013324">
    <property type="entry name" value="RNA_pol_sigma_r3/r4-like"/>
</dbReference>
<proteinExistence type="inferred from homology"/>
<keyword evidence="3 6" id="KW-0731">Sigma factor</keyword>
<dbReference type="Proteomes" id="UP000185812">
    <property type="component" value="Unassembled WGS sequence"/>
</dbReference>
<feature type="domain" description="RNA polymerase sigma-70 region 2" evidence="7">
    <location>
        <begin position="41"/>
        <end position="108"/>
    </location>
</feature>